<protein>
    <submittedName>
        <fullName evidence="2">CoA transferase subunit A</fullName>
    </submittedName>
</protein>
<dbReference type="RefSeq" id="WP_236863542.1">
    <property type="nucleotide sequence ID" value="NZ_BAABAZ010000004.1"/>
</dbReference>
<dbReference type="Proteomes" id="UP001501586">
    <property type="component" value="Unassembled WGS sequence"/>
</dbReference>
<gene>
    <name evidence="2" type="ORF">GCM10022261_10180</name>
</gene>
<dbReference type="PANTHER" id="PTHR43293:SF3">
    <property type="entry name" value="CHOLESTEROL RING-CLEAVING HYDROLASE IPDB SUBUNIT"/>
    <property type="match status" value="1"/>
</dbReference>
<dbReference type="Gene3D" id="3.40.1080.10">
    <property type="entry name" value="Glutaconate Coenzyme A-transferase"/>
    <property type="match status" value="1"/>
</dbReference>
<proteinExistence type="inferred from homology"/>
<dbReference type="GO" id="GO:0016740">
    <property type="term" value="F:transferase activity"/>
    <property type="evidence" value="ECO:0007669"/>
    <property type="project" value="UniProtKB-KW"/>
</dbReference>
<keyword evidence="2" id="KW-0808">Transferase</keyword>
<name>A0ABP8EHR8_9MICO</name>
<evidence type="ECO:0000313" key="2">
    <source>
        <dbReference type="EMBL" id="GAA4283487.1"/>
    </source>
</evidence>
<reference evidence="3" key="1">
    <citation type="journal article" date="2019" name="Int. J. Syst. Evol. Microbiol.">
        <title>The Global Catalogue of Microorganisms (GCM) 10K type strain sequencing project: providing services to taxonomists for standard genome sequencing and annotation.</title>
        <authorList>
            <consortium name="The Broad Institute Genomics Platform"/>
            <consortium name="The Broad Institute Genome Sequencing Center for Infectious Disease"/>
            <person name="Wu L."/>
            <person name="Ma J."/>
        </authorList>
    </citation>
    <scope>NUCLEOTIDE SEQUENCE [LARGE SCALE GENOMIC DNA]</scope>
    <source>
        <strain evidence="3">JCM 17458</strain>
    </source>
</reference>
<sequence>MYTDKVVDLHDAIAAHVHSGDTIAIEGFSHLIPFAAGHEIIRQGIDDLTFCRMTPDLICDMMLAAGAVSKLVCSFFASGSAGSLYEIRRRLEQHDPAPLEVEEYSHHAMVLRYHAGAARLPFLPIRSFAGSDIPKINPQIKLVEDPYSGGTTYVVPPLNPDVTIVHAQRADADGNVQMWGITGVQQEAVYAADRAIVLVEEIVDREVVRADPNRTLIPAHAVDAVCVVPQGAHPSYVQGSYDRDCAFYREWTPISKDPQKLREWLDTHIRSTRDHEEYLDVLGRERMAGLAVGPRPSGSVDYGRRLLGTETAAAAAGEHAAARSGGTEADARAALASGVGSTAGSGAGADKDGGQA</sequence>
<dbReference type="PANTHER" id="PTHR43293">
    <property type="entry name" value="ACETATE COA-TRANSFERASE YDIF"/>
    <property type="match status" value="1"/>
</dbReference>
<evidence type="ECO:0000313" key="3">
    <source>
        <dbReference type="Proteomes" id="UP001501586"/>
    </source>
</evidence>
<comment type="similarity">
    <text evidence="1">Belongs to the 3-oxoacid CoA-transferase subunit B family.</text>
</comment>
<accession>A0ABP8EHR8</accession>
<dbReference type="InterPro" id="IPR037171">
    <property type="entry name" value="NagB/RpiA_transferase-like"/>
</dbReference>
<keyword evidence="3" id="KW-1185">Reference proteome</keyword>
<comment type="caution">
    <text evidence="2">The sequence shown here is derived from an EMBL/GenBank/DDBJ whole genome shotgun (WGS) entry which is preliminary data.</text>
</comment>
<dbReference type="Pfam" id="PF01144">
    <property type="entry name" value="CoA_trans"/>
    <property type="match status" value="1"/>
</dbReference>
<dbReference type="SMART" id="SM00882">
    <property type="entry name" value="CoA_trans"/>
    <property type="match status" value="1"/>
</dbReference>
<evidence type="ECO:0000256" key="1">
    <source>
        <dbReference type="ARBA" id="ARBA00007047"/>
    </source>
</evidence>
<organism evidence="2 3">
    <name type="scientific">Brevibacterium daeguense</name>
    <dbReference type="NCBI Taxonomy" id="909936"/>
    <lineage>
        <taxon>Bacteria</taxon>
        <taxon>Bacillati</taxon>
        <taxon>Actinomycetota</taxon>
        <taxon>Actinomycetes</taxon>
        <taxon>Micrococcales</taxon>
        <taxon>Brevibacteriaceae</taxon>
        <taxon>Brevibacterium</taxon>
    </lineage>
</organism>
<dbReference type="SUPFAM" id="SSF100950">
    <property type="entry name" value="NagB/RpiA/CoA transferase-like"/>
    <property type="match status" value="1"/>
</dbReference>
<dbReference type="EMBL" id="BAABAZ010000004">
    <property type="protein sequence ID" value="GAA4283487.1"/>
    <property type="molecule type" value="Genomic_DNA"/>
</dbReference>
<dbReference type="InterPro" id="IPR004165">
    <property type="entry name" value="CoA_trans_fam_I"/>
</dbReference>
<dbReference type="Gene3D" id="3.30.30.40">
    <property type="match status" value="1"/>
</dbReference>